<dbReference type="VEuPathDB" id="MicrosporidiaDB:SLOPH_2059"/>
<evidence type="ECO:0000259" key="15">
    <source>
        <dbReference type="Pfam" id="PF08264"/>
    </source>
</evidence>
<dbReference type="Pfam" id="PF08264">
    <property type="entry name" value="Anticodon_1"/>
    <property type="match status" value="1"/>
</dbReference>
<gene>
    <name evidence="16" type="ORF">SLOPH_2059</name>
</gene>
<dbReference type="PROSITE" id="PS00178">
    <property type="entry name" value="AA_TRNA_LIGASE_I"/>
    <property type="match status" value="1"/>
</dbReference>
<dbReference type="SUPFAM" id="SSF47323">
    <property type="entry name" value="Anticodon-binding domain of a subclass of class I aminoacyl-tRNA synthetases"/>
    <property type="match status" value="1"/>
</dbReference>
<keyword evidence="5 13" id="KW-0436">Ligase</keyword>
<dbReference type="GO" id="GO:0002161">
    <property type="term" value="F:aminoacyl-tRNA deacylase activity"/>
    <property type="evidence" value="ECO:0007669"/>
    <property type="project" value="InterPro"/>
</dbReference>
<dbReference type="CDD" id="cd00817">
    <property type="entry name" value="ValRS_core"/>
    <property type="match status" value="1"/>
</dbReference>
<dbReference type="HOGENOM" id="CLU_001493_0_2_1"/>
<evidence type="ECO:0000256" key="9">
    <source>
        <dbReference type="ARBA" id="ARBA00023146"/>
    </source>
</evidence>
<dbReference type="FunFam" id="3.40.50.620:FF:000020">
    <property type="entry name" value="Valine--tRNA ligase, mitochondrial"/>
    <property type="match status" value="1"/>
</dbReference>
<evidence type="ECO:0000256" key="7">
    <source>
        <dbReference type="ARBA" id="ARBA00022840"/>
    </source>
</evidence>
<dbReference type="GO" id="GO:0005524">
    <property type="term" value="F:ATP binding"/>
    <property type="evidence" value="ECO:0007669"/>
    <property type="project" value="UniProtKB-KW"/>
</dbReference>
<organism evidence="16 17">
    <name type="scientific">Spraguea lophii (strain 42_110)</name>
    <name type="common">Microsporidian parasite</name>
    <dbReference type="NCBI Taxonomy" id="1358809"/>
    <lineage>
        <taxon>Eukaryota</taxon>
        <taxon>Fungi</taxon>
        <taxon>Fungi incertae sedis</taxon>
        <taxon>Microsporidia</taxon>
        <taxon>Spragueidae</taxon>
        <taxon>Spraguea</taxon>
    </lineage>
</organism>
<feature type="domain" description="Methionyl/Valyl/Leucyl/Isoleucyl-tRNA synthetase anticodon-binding" evidence="15">
    <location>
        <begin position="718"/>
        <end position="842"/>
    </location>
</feature>
<dbReference type="GO" id="GO:0004832">
    <property type="term" value="F:valine-tRNA ligase activity"/>
    <property type="evidence" value="ECO:0007669"/>
    <property type="project" value="UniProtKB-EC"/>
</dbReference>
<evidence type="ECO:0000256" key="4">
    <source>
        <dbReference type="ARBA" id="ARBA00022490"/>
    </source>
</evidence>
<keyword evidence="6 13" id="KW-0547">Nucleotide-binding</keyword>
<dbReference type="InterPro" id="IPR001412">
    <property type="entry name" value="aa-tRNA-synth_I_CS"/>
</dbReference>
<evidence type="ECO:0000256" key="11">
    <source>
        <dbReference type="ARBA" id="ARBA00047552"/>
    </source>
</evidence>
<name>S7WDL5_SPRLO</name>
<evidence type="ECO:0000256" key="2">
    <source>
        <dbReference type="ARBA" id="ARBA00005594"/>
    </source>
</evidence>
<dbReference type="InterPro" id="IPR014729">
    <property type="entry name" value="Rossmann-like_a/b/a_fold"/>
</dbReference>
<evidence type="ECO:0000259" key="14">
    <source>
        <dbReference type="Pfam" id="PF00133"/>
    </source>
</evidence>
<dbReference type="InterPro" id="IPR033705">
    <property type="entry name" value="Anticodon_Ia_Val"/>
</dbReference>
<evidence type="ECO:0000256" key="12">
    <source>
        <dbReference type="ARBA" id="ARBA00072234"/>
    </source>
</evidence>
<dbReference type="CDD" id="cd07962">
    <property type="entry name" value="Anticodon_Ia_Val"/>
    <property type="match status" value="1"/>
</dbReference>
<dbReference type="GO" id="GO:0006438">
    <property type="term" value="P:valyl-tRNA aminoacylation"/>
    <property type="evidence" value="ECO:0007669"/>
    <property type="project" value="InterPro"/>
</dbReference>
<dbReference type="InterPro" id="IPR013155">
    <property type="entry name" value="M/V/L/I-tRNA-synth_anticd-bd"/>
</dbReference>
<dbReference type="InterPro" id="IPR009080">
    <property type="entry name" value="tRNAsynth_Ia_anticodon-bd"/>
</dbReference>
<dbReference type="InterPro" id="IPR002300">
    <property type="entry name" value="aa-tRNA-synth_Ia"/>
</dbReference>
<dbReference type="NCBIfam" id="TIGR00422">
    <property type="entry name" value="valS"/>
    <property type="match status" value="1"/>
</dbReference>
<reference evidence="17" key="1">
    <citation type="journal article" date="2013" name="PLoS Genet.">
        <title>The genome of Spraguea lophii and the basis of host-microsporidian interactions.</title>
        <authorList>
            <person name="Campbell S.E."/>
            <person name="Williams T.A."/>
            <person name="Yousuf A."/>
            <person name="Soanes D.M."/>
            <person name="Paszkiewicz K.H."/>
            <person name="Williams B.A.P."/>
        </authorList>
    </citation>
    <scope>NUCLEOTIDE SEQUENCE [LARGE SCALE GENOMIC DNA]</scope>
    <source>
        <strain evidence="17">42_110</strain>
    </source>
</reference>
<feature type="domain" description="Aminoacyl-tRNA synthetase class Ia" evidence="14">
    <location>
        <begin position="69"/>
        <end position="673"/>
    </location>
</feature>
<dbReference type="Proteomes" id="UP000014978">
    <property type="component" value="Unassembled WGS sequence"/>
</dbReference>
<dbReference type="Gene3D" id="1.10.730.10">
    <property type="entry name" value="Isoleucyl-tRNA Synthetase, Domain 1"/>
    <property type="match status" value="1"/>
</dbReference>
<evidence type="ECO:0000256" key="1">
    <source>
        <dbReference type="ARBA" id="ARBA00004496"/>
    </source>
</evidence>
<evidence type="ECO:0000256" key="5">
    <source>
        <dbReference type="ARBA" id="ARBA00022598"/>
    </source>
</evidence>
<dbReference type="EC" id="6.1.1.9" evidence="3"/>
<dbReference type="NCBIfam" id="NF004349">
    <property type="entry name" value="PRK05729.1"/>
    <property type="match status" value="1"/>
</dbReference>
<dbReference type="SUPFAM" id="SSF50677">
    <property type="entry name" value="ValRS/IleRS/LeuRS editing domain"/>
    <property type="match status" value="1"/>
</dbReference>
<comment type="caution">
    <text evidence="16">The sequence shown here is derived from an EMBL/GenBank/DDBJ whole genome shotgun (WGS) entry which is preliminary data.</text>
</comment>
<dbReference type="PANTHER" id="PTHR11946">
    <property type="entry name" value="VALYL-TRNA SYNTHETASES"/>
    <property type="match status" value="1"/>
</dbReference>
<dbReference type="FunCoup" id="S7WDL5">
    <property type="interactions" value="277"/>
</dbReference>
<keyword evidence="9 13" id="KW-0030">Aminoacyl-tRNA synthetase</keyword>
<protein>
    <recommendedName>
        <fullName evidence="12">Probable valine--tRNA ligase, cytoplasmic</fullName>
        <ecNumber evidence="3">6.1.1.9</ecNumber>
    </recommendedName>
    <alternativeName>
        <fullName evidence="10">Valyl-tRNA synthetase</fullName>
    </alternativeName>
</protein>
<dbReference type="Gene3D" id="3.40.50.620">
    <property type="entry name" value="HUPs"/>
    <property type="match status" value="2"/>
</dbReference>
<dbReference type="FunFam" id="3.40.50.620:FF:000078">
    <property type="entry name" value="Valine--tRNA ligase, mitochondrial"/>
    <property type="match status" value="1"/>
</dbReference>
<accession>S7WDL5</accession>
<evidence type="ECO:0000256" key="10">
    <source>
        <dbReference type="ARBA" id="ARBA00029936"/>
    </source>
</evidence>
<dbReference type="InParanoid" id="S7WDL5"/>
<evidence type="ECO:0000256" key="3">
    <source>
        <dbReference type="ARBA" id="ARBA00013169"/>
    </source>
</evidence>
<proteinExistence type="inferred from homology"/>
<evidence type="ECO:0000256" key="6">
    <source>
        <dbReference type="ARBA" id="ARBA00022741"/>
    </source>
</evidence>
<evidence type="ECO:0000313" key="17">
    <source>
        <dbReference type="Proteomes" id="UP000014978"/>
    </source>
</evidence>
<evidence type="ECO:0000256" key="13">
    <source>
        <dbReference type="RuleBase" id="RU363035"/>
    </source>
</evidence>
<dbReference type="Pfam" id="PF00133">
    <property type="entry name" value="tRNA-synt_1"/>
    <property type="match status" value="1"/>
</dbReference>
<dbReference type="STRING" id="1358809.S7WDL5"/>
<comment type="catalytic activity">
    <reaction evidence="11">
        <text>tRNA(Val) + L-valine + ATP = L-valyl-tRNA(Val) + AMP + diphosphate</text>
        <dbReference type="Rhea" id="RHEA:10704"/>
        <dbReference type="Rhea" id="RHEA-COMP:9672"/>
        <dbReference type="Rhea" id="RHEA-COMP:9708"/>
        <dbReference type="ChEBI" id="CHEBI:30616"/>
        <dbReference type="ChEBI" id="CHEBI:33019"/>
        <dbReference type="ChEBI" id="CHEBI:57762"/>
        <dbReference type="ChEBI" id="CHEBI:78442"/>
        <dbReference type="ChEBI" id="CHEBI:78537"/>
        <dbReference type="ChEBI" id="CHEBI:456215"/>
        <dbReference type="EC" id="6.1.1.9"/>
    </reaction>
</comment>
<keyword evidence="17" id="KW-1185">Reference proteome</keyword>
<keyword evidence="4" id="KW-0963">Cytoplasm</keyword>
<sequence length="899" mass="105225">MDRKASKEEKKRLKMEKFMNKKLQTVTVSEKKKKKIEIPVIEDKTIPGQRKILDICPNSFIPSYVESSWYQWWEEKGYFKPETLEEYQKVKDPYVIPIPPPNVTGKLHIGHSMMIAIQDSIARYKRMKGHPVLYIPGTDHAGIATQTVVEKKLYKEKNLKKEDLGREKFLKSVWEWKELYGNSILEQIKRMGTSVDFSRLSFTLNDMVSSAVVEAFNRFYEKGLIYRDKKLVNWCSKLKTTLSDLEVNHVILKSYEDYLVDGKKYKFGIIYAFYYKVGDEKIEVETTRPETILGDSGLCINPNDKRYMHLKGKYAINPITEEQVPIIFDEYAQMDFGSGIVKLTPAHDFNDFELGKKHKLKMIRVIDDNNKMTVGKYKGMNRFDCREEIIKDLTAKGLFVEKRKYEQTLPICSRSGDIVEPVMKDQWWMNCNEMARKALEVVESGEIELLPVEAFKTWKNWLINIRDWCLSRQLWWGHRIPAYKIESGNETEWIVARSMQEARDQADKKYKEYTINQDEDVLDTWFSSGLWPFAILGWPEETDDYKKYFPTSILETGSDILFFWVARMVMMSLELTGKIPFKQILLHGIVRDTHGRKMSKSLGNVIDPIFVIEGISLKGLNESIMTNLDKDEIKKAIEGQKKEYPNGIPQCGADALRFALCSHTSGIKDINLDVLRVEGYRRFCNKIWNSFKFVEKMIKDAGIEKIEDCDSNEEFIYWILNQRNETIKKIETCFNSFNFLLATQTIHNFILYSFCDIFIEIVKRKNTKENISILFNIFLDILRMIHPFMPFISEEIFQRLKIYKNDLCESICVDKYPEVIETKSDNFDIVIKVGKAIRSIIDGNKLRNVIFTTNNKEVIENIEFILILCKQVKEYKMVTNVNAEYIEEVDGFKIGIDQK</sequence>
<dbReference type="OrthoDB" id="629407at2759"/>
<dbReference type="PRINTS" id="PR00986">
    <property type="entry name" value="TRNASYNTHVAL"/>
</dbReference>
<dbReference type="GO" id="GO:0005829">
    <property type="term" value="C:cytosol"/>
    <property type="evidence" value="ECO:0007669"/>
    <property type="project" value="TreeGrafter"/>
</dbReference>
<comment type="subcellular location">
    <subcellularLocation>
        <location evidence="1">Cytoplasm</location>
    </subcellularLocation>
</comment>
<keyword evidence="8 13" id="KW-0648">Protein biosynthesis</keyword>
<dbReference type="InterPro" id="IPR002303">
    <property type="entry name" value="Valyl-tRNA_ligase"/>
</dbReference>
<dbReference type="InterPro" id="IPR009008">
    <property type="entry name" value="Val/Leu/Ile-tRNA-synth_edit"/>
</dbReference>
<dbReference type="EMBL" id="ATCN01000088">
    <property type="protein sequence ID" value="EPR79857.1"/>
    <property type="molecule type" value="Genomic_DNA"/>
</dbReference>
<dbReference type="AlphaFoldDB" id="S7WDL5"/>
<keyword evidence="7 13" id="KW-0067">ATP-binding</keyword>
<evidence type="ECO:0000256" key="8">
    <source>
        <dbReference type="ARBA" id="ARBA00022917"/>
    </source>
</evidence>
<evidence type="ECO:0000313" key="16">
    <source>
        <dbReference type="EMBL" id="EPR79857.1"/>
    </source>
</evidence>
<dbReference type="PANTHER" id="PTHR11946:SF109">
    <property type="entry name" value="VALINE--TRNA LIGASE"/>
    <property type="match status" value="1"/>
</dbReference>
<dbReference type="SUPFAM" id="SSF52374">
    <property type="entry name" value="Nucleotidylyl transferase"/>
    <property type="match status" value="1"/>
</dbReference>
<comment type="similarity">
    <text evidence="2 13">Belongs to the class-I aminoacyl-tRNA synthetase family.</text>
</comment>
<dbReference type="OMA" id="RQWYIRN"/>